<comment type="catalytic activity">
    <reaction evidence="1">
        <text>ATP + protein L-histidine = ADP + protein N-phospho-L-histidine.</text>
        <dbReference type="EC" id="2.7.13.3"/>
    </reaction>
</comment>
<evidence type="ECO:0000256" key="12">
    <source>
        <dbReference type="SAM" id="Phobius"/>
    </source>
</evidence>
<keyword evidence="9" id="KW-0067">ATP-binding</keyword>
<dbReference type="InterPro" id="IPR003594">
    <property type="entry name" value="HATPase_dom"/>
</dbReference>
<dbReference type="PANTHER" id="PTHR24421:SF10">
    <property type="entry name" value="NITRATE_NITRITE SENSOR PROTEIN NARQ"/>
    <property type="match status" value="1"/>
</dbReference>
<name>A0AAU7AWB7_9ACTN</name>
<dbReference type="GO" id="GO:0005524">
    <property type="term" value="F:ATP binding"/>
    <property type="evidence" value="ECO:0007669"/>
    <property type="project" value="UniProtKB-KW"/>
</dbReference>
<reference evidence="14" key="1">
    <citation type="submission" date="2022-12" db="EMBL/GenBank/DDBJ databases">
        <title>Paraconexibacter alkalitolerans sp. nov. and Baekduia alba sp. nov., isolated from soil and emended description of the genera Paraconexibacter (Chun et al., 2020) and Baekduia (An et al., 2020).</title>
        <authorList>
            <person name="Vieira S."/>
            <person name="Huber K.J."/>
            <person name="Geppert A."/>
            <person name="Wolf J."/>
            <person name="Neumann-Schaal M."/>
            <person name="Muesken M."/>
            <person name="Overmann J."/>
        </authorList>
    </citation>
    <scope>NUCLEOTIDE SEQUENCE</scope>
    <source>
        <strain evidence="14">AEG42_29</strain>
    </source>
</reference>
<dbReference type="AlphaFoldDB" id="A0AAU7AWB7"/>
<keyword evidence="12" id="KW-0472">Membrane</keyword>
<keyword evidence="5" id="KW-0808">Transferase</keyword>
<dbReference type="InterPro" id="IPR036890">
    <property type="entry name" value="HATPase_C_sf"/>
</dbReference>
<keyword evidence="11" id="KW-0902">Two-component regulatory system</keyword>
<evidence type="ECO:0000256" key="1">
    <source>
        <dbReference type="ARBA" id="ARBA00000085"/>
    </source>
</evidence>
<proteinExistence type="predicted"/>
<dbReference type="EC" id="2.7.13.3" evidence="3"/>
<accession>A0AAU7AWB7</accession>
<dbReference type="SMART" id="SM00304">
    <property type="entry name" value="HAMP"/>
    <property type="match status" value="1"/>
</dbReference>
<dbReference type="Gene3D" id="3.30.565.10">
    <property type="entry name" value="Histidine kinase-like ATPase, C-terminal domain"/>
    <property type="match status" value="1"/>
</dbReference>
<evidence type="ECO:0000256" key="4">
    <source>
        <dbReference type="ARBA" id="ARBA00022553"/>
    </source>
</evidence>
<dbReference type="SUPFAM" id="SSF55874">
    <property type="entry name" value="ATPase domain of HSP90 chaperone/DNA topoisomerase II/histidine kinase"/>
    <property type="match status" value="1"/>
</dbReference>
<dbReference type="Pfam" id="PF02518">
    <property type="entry name" value="HATPase_c"/>
    <property type="match status" value="1"/>
</dbReference>
<dbReference type="InterPro" id="IPR050482">
    <property type="entry name" value="Sensor_HK_TwoCompSys"/>
</dbReference>
<evidence type="ECO:0000256" key="3">
    <source>
        <dbReference type="ARBA" id="ARBA00012438"/>
    </source>
</evidence>
<feature type="transmembrane region" description="Helical" evidence="12">
    <location>
        <begin position="41"/>
        <end position="62"/>
    </location>
</feature>
<dbReference type="CDD" id="cd16917">
    <property type="entry name" value="HATPase_UhpB-NarQ-NarX-like"/>
    <property type="match status" value="1"/>
</dbReference>
<evidence type="ECO:0000256" key="6">
    <source>
        <dbReference type="ARBA" id="ARBA00022692"/>
    </source>
</evidence>
<dbReference type="Gene3D" id="6.10.340.10">
    <property type="match status" value="1"/>
</dbReference>
<feature type="domain" description="HAMP" evidence="13">
    <location>
        <begin position="63"/>
        <end position="117"/>
    </location>
</feature>
<feature type="transmembrane region" description="Helical" evidence="12">
    <location>
        <begin position="9"/>
        <end position="29"/>
    </location>
</feature>
<evidence type="ECO:0000313" key="14">
    <source>
        <dbReference type="EMBL" id="XAY05886.1"/>
    </source>
</evidence>
<dbReference type="EMBL" id="CP114014">
    <property type="protein sequence ID" value="XAY05886.1"/>
    <property type="molecule type" value="Genomic_DNA"/>
</dbReference>
<evidence type="ECO:0000259" key="13">
    <source>
        <dbReference type="PROSITE" id="PS50885"/>
    </source>
</evidence>
<keyword evidence="10 12" id="KW-1133">Transmembrane helix</keyword>
<keyword evidence="6 12" id="KW-0812">Transmembrane</keyword>
<evidence type="ECO:0000256" key="7">
    <source>
        <dbReference type="ARBA" id="ARBA00022741"/>
    </source>
</evidence>
<dbReference type="CDD" id="cd06225">
    <property type="entry name" value="HAMP"/>
    <property type="match status" value="1"/>
</dbReference>
<gene>
    <name evidence="14" type="ORF">DSM112329_02746</name>
</gene>
<organism evidence="14">
    <name type="scientific">Paraconexibacter sp. AEG42_29</name>
    <dbReference type="NCBI Taxonomy" id="2997339"/>
    <lineage>
        <taxon>Bacteria</taxon>
        <taxon>Bacillati</taxon>
        <taxon>Actinomycetota</taxon>
        <taxon>Thermoleophilia</taxon>
        <taxon>Solirubrobacterales</taxon>
        <taxon>Paraconexibacteraceae</taxon>
        <taxon>Paraconexibacter</taxon>
    </lineage>
</organism>
<evidence type="ECO:0000256" key="2">
    <source>
        <dbReference type="ARBA" id="ARBA00004370"/>
    </source>
</evidence>
<protein>
    <recommendedName>
        <fullName evidence="3">histidine kinase</fullName>
        <ecNumber evidence="3">2.7.13.3</ecNumber>
    </recommendedName>
</protein>
<keyword evidence="4" id="KW-0597">Phosphoprotein</keyword>
<keyword evidence="8" id="KW-0418">Kinase</keyword>
<dbReference type="GO" id="GO:0016020">
    <property type="term" value="C:membrane"/>
    <property type="evidence" value="ECO:0007669"/>
    <property type="project" value="UniProtKB-SubCell"/>
</dbReference>
<evidence type="ECO:0000256" key="10">
    <source>
        <dbReference type="ARBA" id="ARBA00022989"/>
    </source>
</evidence>
<dbReference type="PROSITE" id="PS50885">
    <property type="entry name" value="HAMP"/>
    <property type="match status" value="1"/>
</dbReference>
<keyword evidence="7" id="KW-0547">Nucleotide-binding</keyword>
<evidence type="ECO:0000256" key="5">
    <source>
        <dbReference type="ARBA" id="ARBA00022679"/>
    </source>
</evidence>
<dbReference type="SMART" id="SM00387">
    <property type="entry name" value="HATPase_c"/>
    <property type="match status" value="1"/>
</dbReference>
<dbReference type="Gene3D" id="1.20.5.1930">
    <property type="match status" value="1"/>
</dbReference>
<evidence type="ECO:0000256" key="8">
    <source>
        <dbReference type="ARBA" id="ARBA00022777"/>
    </source>
</evidence>
<dbReference type="InterPro" id="IPR003660">
    <property type="entry name" value="HAMP_dom"/>
</dbReference>
<sequence>MRDDVGVPIFWRLFAAHAAVVVAAVLVLVLTPASVSDRATVLEVVLLVAGALVALAVEVIVLRRALRPLEELRDAMSAASLPSDRATPIAVGGRTAEVDELAAAFNAMLDRLDRERRDSGRRTIAAQEAERRRIGLELHDEIGQLLTGVLLQLQPAAGDAPADARQERAQQGVHDALDAIREITRGLRPDALEDLGLRSALTALASSAADRSPVHVTRRIAGGSALPDLPDDVELAIYRVAQESLTNVLRHSEAHEVALELGCEPDAGGQVVVLRVVDDGRGLPPAGASGSRLDGSAGSGLEGMRERAAAIGATLSAGPGDGGRGTAVELRVAVR</sequence>
<dbReference type="KEGG" id="parq:DSM112329_02746"/>
<dbReference type="InterPro" id="IPR011712">
    <property type="entry name" value="Sig_transdc_His_kin_sub3_dim/P"/>
</dbReference>
<evidence type="ECO:0000256" key="11">
    <source>
        <dbReference type="ARBA" id="ARBA00023012"/>
    </source>
</evidence>
<dbReference type="Pfam" id="PF00672">
    <property type="entry name" value="HAMP"/>
    <property type="match status" value="1"/>
</dbReference>
<dbReference type="GO" id="GO:0046983">
    <property type="term" value="F:protein dimerization activity"/>
    <property type="evidence" value="ECO:0007669"/>
    <property type="project" value="InterPro"/>
</dbReference>
<comment type="subcellular location">
    <subcellularLocation>
        <location evidence="2">Membrane</location>
    </subcellularLocation>
</comment>
<dbReference type="GO" id="GO:0000155">
    <property type="term" value="F:phosphorelay sensor kinase activity"/>
    <property type="evidence" value="ECO:0007669"/>
    <property type="project" value="InterPro"/>
</dbReference>
<dbReference type="PANTHER" id="PTHR24421">
    <property type="entry name" value="NITRATE/NITRITE SENSOR PROTEIN NARX-RELATED"/>
    <property type="match status" value="1"/>
</dbReference>
<dbReference type="Pfam" id="PF07730">
    <property type="entry name" value="HisKA_3"/>
    <property type="match status" value="1"/>
</dbReference>
<evidence type="ECO:0000256" key="9">
    <source>
        <dbReference type="ARBA" id="ARBA00022840"/>
    </source>
</evidence>